<proteinExistence type="predicted"/>
<dbReference type="InterPro" id="IPR045030">
    <property type="entry name" value="LYSM1-4"/>
</dbReference>
<dbReference type="InterPro" id="IPR018392">
    <property type="entry name" value="LysM"/>
</dbReference>
<feature type="region of interest" description="Disordered" evidence="1">
    <location>
        <begin position="197"/>
        <end position="226"/>
    </location>
</feature>
<feature type="domain" description="LysM" evidence="2">
    <location>
        <begin position="21"/>
        <end position="65"/>
    </location>
</feature>
<feature type="region of interest" description="Disordered" evidence="1">
    <location>
        <begin position="69"/>
        <end position="88"/>
    </location>
</feature>
<organism evidence="3 4">
    <name type="scientific">Eucalyptus globulus</name>
    <name type="common">Tasmanian blue gum</name>
    <dbReference type="NCBI Taxonomy" id="34317"/>
    <lineage>
        <taxon>Eukaryota</taxon>
        <taxon>Viridiplantae</taxon>
        <taxon>Streptophyta</taxon>
        <taxon>Embryophyta</taxon>
        <taxon>Tracheophyta</taxon>
        <taxon>Spermatophyta</taxon>
        <taxon>Magnoliopsida</taxon>
        <taxon>eudicotyledons</taxon>
        <taxon>Gunneridae</taxon>
        <taxon>Pentapetalae</taxon>
        <taxon>rosids</taxon>
        <taxon>malvids</taxon>
        <taxon>Myrtales</taxon>
        <taxon>Myrtaceae</taxon>
        <taxon>Myrtoideae</taxon>
        <taxon>Eucalypteae</taxon>
        <taxon>Eucalyptus</taxon>
    </lineage>
</organism>
<dbReference type="EMBL" id="JBJKBG010000011">
    <property type="protein sequence ID" value="KAL3716362.1"/>
    <property type="molecule type" value="Genomic_DNA"/>
</dbReference>
<evidence type="ECO:0000259" key="2">
    <source>
        <dbReference type="PROSITE" id="PS51782"/>
    </source>
</evidence>
<keyword evidence="4" id="KW-1185">Reference proteome</keyword>
<feature type="compositionally biased region" description="Polar residues" evidence="1">
    <location>
        <begin position="201"/>
        <end position="221"/>
    </location>
</feature>
<evidence type="ECO:0000256" key="1">
    <source>
        <dbReference type="SAM" id="MobiDB-lite"/>
    </source>
</evidence>
<evidence type="ECO:0000313" key="3">
    <source>
        <dbReference type="EMBL" id="KAL3716362.1"/>
    </source>
</evidence>
<sequence length="350" mass="36937">MSPASRSCGNISGAADGYGYIEHEVSRMDTLAGIAIKYGVEVADIKRINGLATDFQIFALKTLRIPLPGRHPPSTSLPNTAASSGDISAEKVSSSAGHYDLSKSSELFKCKSSQQKASPFISSSRYYGVKLSNPKGLAEGEGMTIYGIGTSCIHNNQLKGHELPASDSTSKHQKMGSGFLAENGSIVDYTSIFDVKDTEGEGSNTKSTRNYQETKAGSPNATPEKLLKEENVGGNSSFLPTRGKALALRAKSASRTSLAIDAESNWTSPVRAGAVDDIITAEHPGLQKASSVSSLQVQDATNSSSIWQTSKWSLKPDLPLFSAASLTGPILDGLALPISFSGWRSKAALD</sequence>
<dbReference type="SMART" id="SM00257">
    <property type="entry name" value="LysM"/>
    <property type="match status" value="1"/>
</dbReference>
<dbReference type="PANTHER" id="PTHR20932">
    <property type="entry name" value="LYSM AND PUTATIVE PEPTIDOGLYCAN-BINDING DOMAIN-CONTAINING PROTEIN"/>
    <property type="match status" value="1"/>
</dbReference>
<dbReference type="PROSITE" id="PS51782">
    <property type="entry name" value="LYSM"/>
    <property type="match status" value="1"/>
</dbReference>
<name>A0ABD3IQC4_EUCGL</name>
<protein>
    <recommendedName>
        <fullName evidence="2">LysM domain-containing protein</fullName>
    </recommendedName>
</protein>
<comment type="caution">
    <text evidence="3">The sequence shown here is derived from an EMBL/GenBank/DDBJ whole genome shotgun (WGS) entry which is preliminary data.</text>
</comment>
<dbReference type="Proteomes" id="UP001634007">
    <property type="component" value="Unassembled WGS sequence"/>
</dbReference>
<evidence type="ECO:0000313" key="4">
    <source>
        <dbReference type="Proteomes" id="UP001634007"/>
    </source>
</evidence>
<dbReference type="SUPFAM" id="SSF54106">
    <property type="entry name" value="LysM domain"/>
    <property type="match status" value="1"/>
</dbReference>
<dbReference type="CDD" id="cd00118">
    <property type="entry name" value="LysM"/>
    <property type="match status" value="1"/>
</dbReference>
<dbReference type="PANTHER" id="PTHR20932:SF36">
    <property type="entry name" value="OS03G0110600 PROTEIN"/>
    <property type="match status" value="1"/>
</dbReference>
<accession>A0ABD3IQC4</accession>
<dbReference type="Pfam" id="PF01476">
    <property type="entry name" value="LysM"/>
    <property type="match status" value="1"/>
</dbReference>
<feature type="compositionally biased region" description="Polar residues" evidence="1">
    <location>
        <begin position="73"/>
        <end position="88"/>
    </location>
</feature>
<reference evidence="3 4" key="1">
    <citation type="submission" date="2024-11" db="EMBL/GenBank/DDBJ databases">
        <title>Chromosome-level genome assembly of Eucalyptus globulus Labill. provides insights into its genome evolution.</title>
        <authorList>
            <person name="Li X."/>
        </authorList>
    </citation>
    <scope>NUCLEOTIDE SEQUENCE [LARGE SCALE GENOMIC DNA]</scope>
    <source>
        <strain evidence="3">CL2024</strain>
        <tissue evidence="3">Fresh tender leaves</tissue>
    </source>
</reference>
<dbReference type="InterPro" id="IPR036779">
    <property type="entry name" value="LysM_dom_sf"/>
</dbReference>
<gene>
    <name evidence="3" type="ORF">ACJRO7_008031</name>
</gene>
<dbReference type="AlphaFoldDB" id="A0ABD3IQC4"/>
<dbReference type="Gene3D" id="3.10.350.10">
    <property type="entry name" value="LysM domain"/>
    <property type="match status" value="1"/>
</dbReference>